<reference evidence="1" key="1">
    <citation type="submission" date="2021-06" db="EMBL/GenBank/DDBJ databases">
        <authorList>
            <person name="Hodson N. C."/>
            <person name="Mongue J. A."/>
            <person name="Jaron S. K."/>
        </authorList>
    </citation>
    <scope>NUCLEOTIDE SEQUENCE</scope>
</reference>
<keyword evidence="2" id="KW-1185">Reference proteome</keyword>
<dbReference type="AlphaFoldDB" id="A0A8J2L2C2"/>
<feature type="non-terminal residue" evidence="1">
    <location>
        <position position="46"/>
    </location>
</feature>
<accession>A0A8J2L2C2</accession>
<protein>
    <submittedName>
        <fullName evidence="1">Uncharacterized protein</fullName>
    </submittedName>
</protein>
<comment type="caution">
    <text evidence="1">The sequence shown here is derived from an EMBL/GenBank/DDBJ whole genome shotgun (WGS) entry which is preliminary data.</text>
</comment>
<evidence type="ECO:0000313" key="2">
    <source>
        <dbReference type="Proteomes" id="UP000708208"/>
    </source>
</evidence>
<name>A0A8J2L2C2_9HEXA</name>
<dbReference type="EMBL" id="CAJVCH010544021">
    <property type="protein sequence ID" value="CAG7827567.1"/>
    <property type="molecule type" value="Genomic_DNA"/>
</dbReference>
<dbReference type="Proteomes" id="UP000708208">
    <property type="component" value="Unassembled WGS sequence"/>
</dbReference>
<evidence type="ECO:0000313" key="1">
    <source>
        <dbReference type="EMBL" id="CAG7827567.1"/>
    </source>
</evidence>
<sequence>MNPKIVVITEENKKVRCTFCRKSRINDVEWGPMCKLDDIVVHYFCM</sequence>
<organism evidence="1 2">
    <name type="scientific">Allacma fusca</name>
    <dbReference type="NCBI Taxonomy" id="39272"/>
    <lineage>
        <taxon>Eukaryota</taxon>
        <taxon>Metazoa</taxon>
        <taxon>Ecdysozoa</taxon>
        <taxon>Arthropoda</taxon>
        <taxon>Hexapoda</taxon>
        <taxon>Collembola</taxon>
        <taxon>Symphypleona</taxon>
        <taxon>Sminthuridae</taxon>
        <taxon>Allacma</taxon>
    </lineage>
</organism>
<gene>
    <name evidence="1" type="ORF">AFUS01_LOCUS37548</name>
</gene>
<proteinExistence type="predicted"/>